<dbReference type="InterPro" id="IPR050628">
    <property type="entry name" value="SNF2_RAD54_helicase_TF"/>
</dbReference>
<feature type="coiled-coil region" evidence="5">
    <location>
        <begin position="1102"/>
        <end position="1129"/>
    </location>
</feature>
<dbReference type="GeneID" id="14916132"/>
<dbReference type="SUPFAM" id="SSF81383">
    <property type="entry name" value="F-box domain"/>
    <property type="match status" value="1"/>
</dbReference>
<evidence type="ECO:0000256" key="4">
    <source>
        <dbReference type="ARBA" id="ARBA00022840"/>
    </source>
</evidence>
<gene>
    <name evidence="8" type="ORF">ACA1_067390</name>
</gene>
<evidence type="ECO:0000256" key="2">
    <source>
        <dbReference type="ARBA" id="ARBA00022801"/>
    </source>
</evidence>
<dbReference type="SUPFAM" id="SSF52540">
    <property type="entry name" value="P-loop containing nucleoside triphosphate hydrolases"/>
    <property type="match status" value="2"/>
</dbReference>
<dbReference type="GO" id="GO:0006281">
    <property type="term" value="P:DNA repair"/>
    <property type="evidence" value="ECO:0007669"/>
    <property type="project" value="TreeGrafter"/>
</dbReference>
<dbReference type="InterPro" id="IPR027417">
    <property type="entry name" value="P-loop_NTPase"/>
</dbReference>
<evidence type="ECO:0000256" key="1">
    <source>
        <dbReference type="ARBA" id="ARBA00022741"/>
    </source>
</evidence>
<feature type="domain" description="Helicase C-terminal" evidence="7">
    <location>
        <begin position="1192"/>
        <end position="1362"/>
    </location>
</feature>
<evidence type="ECO:0000313" key="8">
    <source>
        <dbReference type="EMBL" id="ELR15494.1"/>
    </source>
</evidence>
<feature type="compositionally biased region" description="Basic and acidic residues" evidence="6">
    <location>
        <begin position="10"/>
        <end position="25"/>
    </location>
</feature>
<dbReference type="SMART" id="SM00490">
    <property type="entry name" value="HELICc"/>
    <property type="match status" value="1"/>
</dbReference>
<dbReference type="KEGG" id="acan:ACA1_067390"/>
<dbReference type="GO" id="GO:0016787">
    <property type="term" value="F:hydrolase activity"/>
    <property type="evidence" value="ECO:0007669"/>
    <property type="project" value="UniProtKB-KW"/>
</dbReference>
<feature type="compositionally biased region" description="Basic and acidic residues" evidence="6">
    <location>
        <begin position="180"/>
        <end position="191"/>
    </location>
</feature>
<dbReference type="OrthoDB" id="2105740at2759"/>
<dbReference type="GO" id="GO:0005634">
    <property type="term" value="C:nucleus"/>
    <property type="evidence" value="ECO:0007669"/>
    <property type="project" value="TreeGrafter"/>
</dbReference>
<dbReference type="InterPro" id="IPR038718">
    <property type="entry name" value="SNF2-like_sf"/>
</dbReference>
<keyword evidence="1" id="KW-0547">Nucleotide-binding</keyword>
<dbReference type="GO" id="GO:0008094">
    <property type="term" value="F:ATP-dependent activity, acting on DNA"/>
    <property type="evidence" value="ECO:0007669"/>
    <property type="project" value="TreeGrafter"/>
</dbReference>
<dbReference type="RefSeq" id="XP_004337507.1">
    <property type="nucleotide sequence ID" value="XM_004337459.1"/>
</dbReference>
<feature type="compositionally biased region" description="Basic residues" evidence="6">
    <location>
        <begin position="38"/>
        <end position="87"/>
    </location>
</feature>
<keyword evidence="3" id="KW-0347">Helicase</keyword>
<dbReference type="Gene3D" id="3.40.50.300">
    <property type="entry name" value="P-loop containing nucleotide triphosphate hydrolases"/>
    <property type="match status" value="1"/>
</dbReference>
<feature type="region of interest" description="Disordered" evidence="6">
    <location>
        <begin position="1344"/>
        <end position="1371"/>
    </location>
</feature>
<keyword evidence="5" id="KW-0175">Coiled coil</keyword>
<feature type="region of interest" description="Disordered" evidence="6">
    <location>
        <begin position="1"/>
        <end position="203"/>
    </location>
</feature>
<dbReference type="GO" id="GO:0004386">
    <property type="term" value="F:helicase activity"/>
    <property type="evidence" value="ECO:0007669"/>
    <property type="project" value="UniProtKB-KW"/>
</dbReference>
<feature type="region of interest" description="Disordered" evidence="6">
    <location>
        <begin position="601"/>
        <end position="623"/>
    </location>
</feature>
<keyword evidence="9" id="KW-1185">Reference proteome</keyword>
<dbReference type="EMBL" id="KB008027">
    <property type="protein sequence ID" value="ELR15494.1"/>
    <property type="molecule type" value="Genomic_DNA"/>
</dbReference>
<dbReference type="GO" id="GO:0005524">
    <property type="term" value="F:ATP binding"/>
    <property type="evidence" value="ECO:0007669"/>
    <property type="project" value="UniProtKB-KW"/>
</dbReference>
<accession>L8GQR1</accession>
<dbReference type="InterPro" id="IPR014001">
    <property type="entry name" value="Helicase_ATP-bd"/>
</dbReference>
<evidence type="ECO:0000259" key="7">
    <source>
        <dbReference type="PROSITE" id="PS51194"/>
    </source>
</evidence>
<proteinExistence type="predicted"/>
<name>L8GQR1_ACACF</name>
<dbReference type="Gene3D" id="3.40.50.10810">
    <property type="entry name" value="Tandem AAA-ATPase domain"/>
    <property type="match status" value="1"/>
</dbReference>
<dbReference type="CDD" id="cd18793">
    <property type="entry name" value="SF2_C_SNF"/>
    <property type="match status" value="1"/>
</dbReference>
<dbReference type="InterPro" id="IPR036047">
    <property type="entry name" value="F-box-like_dom_sf"/>
</dbReference>
<dbReference type="PANTHER" id="PTHR45626">
    <property type="entry name" value="TRANSCRIPTION TERMINATION FACTOR 2-RELATED"/>
    <property type="match status" value="1"/>
</dbReference>
<dbReference type="VEuPathDB" id="AmoebaDB:ACA1_067390"/>
<dbReference type="STRING" id="1257118.L8GQR1"/>
<evidence type="ECO:0000313" key="9">
    <source>
        <dbReference type="Proteomes" id="UP000011083"/>
    </source>
</evidence>
<keyword evidence="2" id="KW-0378">Hydrolase</keyword>
<dbReference type="PROSITE" id="PS51194">
    <property type="entry name" value="HELICASE_CTER"/>
    <property type="match status" value="1"/>
</dbReference>
<feature type="compositionally biased region" description="Acidic residues" evidence="6">
    <location>
        <begin position="141"/>
        <end position="166"/>
    </location>
</feature>
<dbReference type="InterPro" id="IPR049730">
    <property type="entry name" value="SNF2/RAD54-like_C"/>
</dbReference>
<sequence>MRRSSRLSKRKELEEEVKKQAKADSESSDDGDEEPKSKKTRKVASRGKAVATKKKAPAKKSQAKPKSTKAKPKAAKASPRRSGRKRKAAEEDEVELTPEEEEEEKEEQEAKEEEDTGPVRRSKRLRAAQKQSPAKAKKVSDDDDDAEEEEEDGEEEEEDGGEEDDSTEKKKKAKPALTWGEERKKMLNDSRRGRRRGPAQLVRSNSYSANDLINASYRDLFGLGAVPRAPPPRRPTPVAAPATATADGDDAPAPSRDRWVLLQHHHWLLKQVQEDGRVEAVTNFNNFGMPQQTMLEELDEDDGVGEDHTTGPQVYTDEEGALPLYYDPPADGSSCFDELPTETVMHIFSFFNAAWKGLLSDSFFWKRQYLVAEPLVLKPYNNWGWNQFHAYAMRFIRDEPIVDRECAIADVQDLTQYHNAAPANPNLTDYEFDEVYHQDPVTGCGQYMLNRNDKYLDKKFGLGLLVFTAGGWGGGRSFRSDGWWLEHYMIGSRREEDLLRTTGKYKSLCNPKLWRWRLLHSDGKDEVTGVLLLNIGYLEQLVDEGRWQDELTKVDVQFLYNVMNDAATSTDFRAYEQQSIPHWLQCHKREQKQRRIEERKMLRESQENGKGKEKASAVDESSAMDVEVSSQEGTLVEIDKPFRHTKPEAVVSKLYSYQLESLTWMTEIEDRVSRGMYWEAVRLIGFPDNIGTHIYMSPDGTALSTYEQLDKYKHFVRIYTRGGILAEEMGLGKTLIILALITLQRQNIEKIFARDEALFPLADNMFRTKATLVLCPSHLAKQWETEVLVISTILQHRNVTYKDILEADLVVVSFSFLVNKNYEGVRPSCQPSSLGNDDPKLAQRRSPLLTQFRWMRMVLDEAHELPMGVGRKGKTGIDDISPIQATFRWYITGSPFPHGRTSLHNALDLLRLKVKKPIDPDQKKKDKTPMEKNEEEGLGIQNLRYGVTYMPSVELEVMKNLYCRHTKQSVSSEYTLPGVQTQVVLLRQTVVERALYEVAKIEKRDDEMRQLCCHPQLSNSHLRMGGVRDKNLWDLFGETLVTKKQQIKSTSTALDLARTNVQAHEKHLRDLKTDWKRQRAWLPNWKPTKGELERKLGLKNSIRKEKKEISSLEASLEMYEKSLAHLEEVNAKYDIVKQGKKMAKGKPFDSKLEKEDQKEGLAILEAATNALPSAIEDMVAVHGSKMPHLLLFVQQLCEDDDSRIIIFSQWTRLLLLIGNLLEDHGVRTIFCRGNVYQRNKAIAAFQKSVDSQPKKAAKGKEPEPLPRVLMLSLENAASGTNLTQASHIILVDPICGSRSRAHAIEAQAIGRAHRLGQTQKLTVVRFLVVDTVEHETYLRNYVTKQEDDDEDEQVQEPVEVTSKSKDETNPL</sequence>
<feature type="compositionally biased region" description="Low complexity" evidence="6">
    <location>
        <begin position="236"/>
        <end position="253"/>
    </location>
</feature>
<evidence type="ECO:0000256" key="5">
    <source>
        <dbReference type="SAM" id="Coils"/>
    </source>
</evidence>
<feature type="compositionally biased region" description="Basic and acidic residues" evidence="6">
    <location>
        <begin position="601"/>
        <end position="617"/>
    </location>
</feature>
<dbReference type="InterPro" id="IPR000330">
    <property type="entry name" value="SNF2_N"/>
</dbReference>
<dbReference type="Pfam" id="PF00176">
    <property type="entry name" value="SNF2-rel_dom"/>
    <property type="match status" value="1"/>
</dbReference>
<feature type="compositionally biased region" description="Acidic residues" evidence="6">
    <location>
        <begin position="90"/>
        <end position="116"/>
    </location>
</feature>
<evidence type="ECO:0000256" key="6">
    <source>
        <dbReference type="SAM" id="MobiDB-lite"/>
    </source>
</evidence>
<keyword evidence="4" id="KW-0067">ATP-binding</keyword>
<feature type="compositionally biased region" description="Basic and acidic residues" evidence="6">
    <location>
        <begin position="1362"/>
        <end position="1371"/>
    </location>
</feature>
<dbReference type="SMART" id="SM00487">
    <property type="entry name" value="DEXDc"/>
    <property type="match status" value="1"/>
</dbReference>
<evidence type="ECO:0000256" key="3">
    <source>
        <dbReference type="ARBA" id="ARBA00022806"/>
    </source>
</evidence>
<feature type="region of interest" description="Disordered" evidence="6">
    <location>
        <begin position="226"/>
        <end position="253"/>
    </location>
</feature>
<dbReference type="Pfam" id="PF00271">
    <property type="entry name" value="Helicase_C"/>
    <property type="match status" value="1"/>
</dbReference>
<reference evidence="8 9" key="1">
    <citation type="journal article" date="2013" name="Genome Biol.">
        <title>Genome of Acanthamoeba castellanii highlights extensive lateral gene transfer and early evolution of tyrosine kinase signaling.</title>
        <authorList>
            <person name="Clarke M."/>
            <person name="Lohan A.J."/>
            <person name="Liu B."/>
            <person name="Lagkouvardos I."/>
            <person name="Roy S."/>
            <person name="Zafar N."/>
            <person name="Bertelli C."/>
            <person name="Schilde C."/>
            <person name="Kianianmomeni A."/>
            <person name="Burglin T.R."/>
            <person name="Frech C."/>
            <person name="Turcotte B."/>
            <person name="Kopec K.O."/>
            <person name="Synnott J.M."/>
            <person name="Choo C."/>
            <person name="Paponov I."/>
            <person name="Finkler A."/>
            <person name="Soon Heng Tan C."/>
            <person name="Hutchins A.P."/>
            <person name="Weinmeier T."/>
            <person name="Rattei T."/>
            <person name="Chu J.S."/>
            <person name="Gimenez G."/>
            <person name="Irimia M."/>
            <person name="Rigden D.J."/>
            <person name="Fitzpatrick D.A."/>
            <person name="Lorenzo-Morales J."/>
            <person name="Bateman A."/>
            <person name="Chiu C.H."/>
            <person name="Tang P."/>
            <person name="Hegemann P."/>
            <person name="Fromm H."/>
            <person name="Raoult D."/>
            <person name="Greub G."/>
            <person name="Miranda-Saavedra D."/>
            <person name="Chen N."/>
            <person name="Nash P."/>
            <person name="Ginger M.L."/>
            <person name="Horn M."/>
            <person name="Schaap P."/>
            <person name="Caler L."/>
            <person name="Loftus B."/>
        </authorList>
    </citation>
    <scope>NUCLEOTIDE SEQUENCE [LARGE SCALE GENOMIC DNA]</scope>
    <source>
        <strain evidence="8 9">Neff</strain>
    </source>
</reference>
<organism evidence="8 9">
    <name type="scientific">Acanthamoeba castellanii (strain ATCC 30010 / Neff)</name>
    <dbReference type="NCBI Taxonomy" id="1257118"/>
    <lineage>
        <taxon>Eukaryota</taxon>
        <taxon>Amoebozoa</taxon>
        <taxon>Discosea</taxon>
        <taxon>Longamoebia</taxon>
        <taxon>Centramoebida</taxon>
        <taxon>Acanthamoebidae</taxon>
        <taxon>Acanthamoeba</taxon>
    </lineage>
</organism>
<dbReference type="PANTHER" id="PTHR45626:SF17">
    <property type="entry name" value="HELICASE-LIKE TRANSCRIPTION FACTOR"/>
    <property type="match status" value="1"/>
</dbReference>
<dbReference type="InterPro" id="IPR001650">
    <property type="entry name" value="Helicase_C-like"/>
</dbReference>
<dbReference type="Proteomes" id="UP000011083">
    <property type="component" value="Unassembled WGS sequence"/>
</dbReference>
<protein>
    <submittedName>
        <fullName evidence="8">SNF2 domain containing protein</fullName>
    </submittedName>
</protein>